<dbReference type="AlphaFoldDB" id="A0A4Y8LS44"/>
<keyword evidence="2" id="KW-1185">Reference proteome</keyword>
<name>A0A4Y8LS44_9BACL</name>
<protein>
    <submittedName>
        <fullName evidence="1">Bactofilin</fullName>
    </submittedName>
</protein>
<comment type="caution">
    <text evidence="1">The sequence shown here is derived from an EMBL/GenBank/DDBJ whole genome shotgun (WGS) entry which is preliminary data.</text>
</comment>
<dbReference type="EMBL" id="SOMN01000027">
    <property type="protein sequence ID" value="TFE24298.1"/>
    <property type="molecule type" value="Genomic_DNA"/>
</dbReference>
<gene>
    <name evidence="1" type="ORF">E2980_16845</name>
</gene>
<dbReference type="Proteomes" id="UP000297900">
    <property type="component" value="Unassembled WGS sequence"/>
</dbReference>
<dbReference type="OrthoDB" id="1730007at2"/>
<dbReference type="RefSeq" id="WP_135153411.1">
    <property type="nucleotide sequence ID" value="NZ_SOMN01000027.1"/>
</dbReference>
<evidence type="ECO:0000313" key="1">
    <source>
        <dbReference type="EMBL" id="TFE24298.1"/>
    </source>
</evidence>
<organism evidence="1 2">
    <name type="scientific">Cohnella luojiensis</name>
    <dbReference type="NCBI Taxonomy" id="652876"/>
    <lineage>
        <taxon>Bacteria</taxon>
        <taxon>Bacillati</taxon>
        <taxon>Bacillota</taxon>
        <taxon>Bacilli</taxon>
        <taxon>Bacillales</taxon>
        <taxon>Paenibacillaceae</taxon>
        <taxon>Cohnella</taxon>
    </lineage>
</organism>
<sequence>MTEENVRDLKMVGTTTSAGGRFRNVKLTGESVFSGDVDCFKLANTGEFIVNGSLRAIELKITGECKVQGSLQALSARGRGELMVSSGVRGENIKFTGSIEVGVDCEAGTLEVDGAINVAGLLSADWLELNMYGPCRAREIGGTTLLVKRSKATKLLNLLKSSGQAKLTADQIEGDKVELDHTEAGVVRGNNVKIGPGCEIGRVEYRDTLEVHKSSVVKESIRQ</sequence>
<proteinExistence type="predicted"/>
<accession>A0A4Y8LS44</accession>
<reference evidence="1 2" key="1">
    <citation type="submission" date="2019-03" db="EMBL/GenBank/DDBJ databases">
        <title>Cohnella endophytica sp. nov., a novel endophytic bacterium isolated from bark of Sonneratia apetala.</title>
        <authorList>
            <person name="Tuo L."/>
        </authorList>
    </citation>
    <scope>NUCLEOTIDE SEQUENCE [LARGE SCALE GENOMIC DNA]</scope>
    <source>
        <strain evidence="1 2">CCTCC AB 208254</strain>
    </source>
</reference>
<evidence type="ECO:0000313" key="2">
    <source>
        <dbReference type="Proteomes" id="UP000297900"/>
    </source>
</evidence>